<feature type="transmembrane region" description="Helical" evidence="9">
    <location>
        <begin position="332"/>
        <end position="353"/>
    </location>
</feature>
<evidence type="ECO:0000256" key="2">
    <source>
        <dbReference type="ARBA" id="ARBA00022448"/>
    </source>
</evidence>
<keyword evidence="7 9" id="KW-0472">Membrane</keyword>
<evidence type="ECO:0000259" key="10">
    <source>
        <dbReference type="PROSITE" id="PS50850"/>
    </source>
</evidence>
<feature type="region of interest" description="Disordered" evidence="8">
    <location>
        <begin position="1"/>
        <end position="45"/>
    </location>
</feature>
<dbReference type="PANTHER" id="PTHR48021:SF1">
    <property type="entry name" value="GH07001P-RELATED"/>
    <property type="match status" value="1"/>
</dbReference>
<dbReference type="EMBL" id="VIIS01001147">
    <property type="protein sequence ID" value="KAF0301606.1"/>
    <property type="molecule type" value="Genomic_DNA"/>
</dbReference>
<dbReference type="FunFam" id="1.20.1250.20:FF:000218">
    <property type="entry name" value="facilitated trehalose transporter Tret1"/>
    <property type="match status" value="1"/>
</dbReference>
<protein>
    <submittedName>
        <fullName evidence="11">Facilitated trehalose transporter Tret1</fullName>
    </submittedName>
</protein>
<dbReference type="PRINTS" id="PR00171">
    <property type="entry name" value="SUGRTRNSPORT"/>
</dbReference>
<dbReference type="InterPro" id="IPR005828">
    <property type="entry name" value="MFS_sugar_transport-like"/>
</dbReference>
<feature type="transmembrane region" description="Helical" evidence="9">
    <location>
        <begin position="150"/>
        <end position="172"/>
    </location>
</feature>
<comment type="caution">
    <text evidence="11">The sequence shown here is derived from an EMBL/GenBank/DDBJ whole genome shotgun (WGS) entry which is preliminary data.</text>
</comment>
<dbReference type="GO" id="GO:0022857">
    <property type="term" value="F:transmembrane transporter activity"/>
    <property type="evidence" value="ECO:0007669"/>
    <property type="project" value="InterPro"/>
</dbReference>
<keyword evidence="3" id="KW-1003">Cell membrane</keyword>
<dbReference type="Gene3D" id="1.20.1250.20">
    <property type="entry name" value="MFS general substrate transporter like domains"/>
    <property type="match status" value="1"/>
</dbReference>
<reference evidence="11 12" key="1">
    <citation type="submission" date="2019-07" db="EMBL/GenBank/DDBJ databases">
        <title>Draft genome assembly of a fouling barnacle, Amphibalanus amphitrite (Darwin, 1854): The first reference genome for Thecostraca.</title>
        <authorList>
            <person name="Kim W."/>
        </authorList>
    </citation>
    <scope>NUCLEOTIDE SEQUENCE [LARGE SCALE GENOMIC DNA]</scope>
    <source>
        <strain evidence="11">SNU_AA5</strain>
        <tissue evidence="11">Soma without cirri and trophi</tissue>
    </source>
</reference>
<evidence type="ECO:0000256" key="3">
    <source>
        <dbReference type="ARBA" id="ARBA00022475"/>
    </source>
</evidence>
<dbReference type="InterPro" id="IPR003663">
    <property type="entry name" value="Sugar/inositol_transpt"/>
</dbReference>
<dbReference type="InterPro" id="IPR050549">
    <property type="entry name" value="MFS_Trehalose_Transporter"/>
</dbReference>
<name>A0A6A4W2V3_AMPAM</name>
<dbReference type="Proteomes" id="UP000440578">
    <property type="component" value="Unassembled WGS sequence"/>
</dbReference>
<evidence type="ECO:0000256" key="1">
    <source>
        <dbReference type="ARBA" id="ARBA00004651"/>
    </source>
</evidence>
<dbReference type="AlphaFoldDB" id="A0A6A4W2V3"/>
<feature type="transmembrane region" description="Helical" evidence="9">
    <location>
        <begin position="210"/>
        <end position="230"/>
    </location>
</feature>
<dbReference type="GO" id="GO:0005886">
    <property type="term" value="C:plasma membrane"/>
    <property type="evidence" value="ECO:0007669"/>
    <property type="project" value="UniProtKB-SubCell"/>
</dbReference>
<organism evidence="11 12">
    <name type="scientific">Amphibalanus amphitrite</name>
    <name type="common">Striped barnacle</name>
    <name type="synonym">Balanus amphitrite</name>
    <dbReference type="NCBI Taxonomy" id="1232801"/>
    <lineage>
        <taxon>Eukaryota</taxon>
        <taxon>Metazoa</taxon>
        <taxon>Ecdysozoa</taxon>
        <taxon>Arthropoda</taxon>
        <taxon>Crustacea</taxon>
        <taxon>Multicrustacea</taxon>
        <taxon>Cirripedia</taxon>
        <taxon>Thoracica</taxon>
        <taxon>Thoracicalcarea</taxon>
        <taxon>Balanomorpha</taxon>
        <taxon>Balanoidea</taxon>
        <taxon>Balanidae</taxon>
        <taxon>Amphibalaninae</taxon>
        <taxon>Amphibalanus</taxon>
    </lineage>
</organism>
<evidence type="ECO:0000256" key="9">
    <source>
        <dbReference type="SAM" id="Phobius"/>
    </source>
</evidence>
<dbReference type="SUPFAM" id="SSF103473">
    <property type="entry name" value="MFS general substrate transporter"/>
    <property type="match status" value="1"/>
</dbReference>
<evidence type="ECO:0000256" key="7">
    <source>
        <dbReference type="ARBA" id="ARBA00023136"/>
    </source>
</evidence>
<feature type="transmembrane region" description="Helical" evidence="9">
    <location>
        <begin position="292"/>
        <end position="320"/>
    </location>
</feature>
<evidence type="ECO:0000256" key="6">
    <source>
        <dbReference type="ARBA" id="ARBA00022989"/>
    </source>
</evidence>
<evidence type="ECO:0000313" key="11">
    <source>
        <dbReference type="EMBL" id="KAF0301606.1"/>
    </source>
</evidence>
<keyword evidence="6 9" id="KW-1133">Transmembrane helix</keyword>
<keyword evidence="12" id="KW-1185">Reference proteome</keyword>
<dbReference type="Pfam" id="PF00083">
    <property type="entry name" value="Sugar_tr"/>
    <property type="match status" value="1"/>
</dbReference>
<dbReference type="InterPro" id="IPR005829">
    <property type="entry name" value="Sugar_transporter_CS"/>
</dbReference>
<proteinExistence type="predicted"/>
<comment type="subcellular location">
    <subcellularLocation>
        <location evidence="1">Cell membrane</location>
        <topology evidence="1">Multi-pass membrane protein</topology>
    </subcellularLocation>
</comment>
<feature type="transmembrane region" description="Helical" evidence="9">
    <location>
        <begin position="126"/>
        <end position="144"/>
    </location>
</feature>
<evidence type="ECO:0000313" key="12">
    <source>
        <dbReference type="Proteomes" id="UP000440578"/>
    </source>
</evidence>
<evidence type="ECO:0000256" key="8">
    <source>
        <dbReference type="SAM" id="MobiDB-lite"/>
    </source>
</evidence>
<accession>A0A6A4W2V3</accession>
<dbReference type="PROSITE" id="PS00216">
    <property type="entry name" value="SUGAR_TRANSPORT_1"/>
    <property type="match status" value="1"/>
</dbReference>
<feature type="transmembrane region" description="Helical" evidence="9">
    <location>
        <begin position="362"/>
        <end position="382"/>
    </location>
</feature>
<dbReference type="PANTHER" id="PTHR48021">
    <property type="match status" value="1"/>
</dbReference>
<dbReference type="InterPro" id="IPR020846">
    <property type="entry name" value="MFS_dom"/>
</dbReference>
<evidence type="ECO:0000256" key="5">
    <source>
        <dbReference type="ARBA" id="ARBA00022692"/>
    </source>
</evidence>
<feature type="transmembrane region" description="Helical" evidence="9">
    <location>
        <begin position="402"/>
        <end position="422"/>
    </location>
</feature>
<gene>
    <name evidence="11" type="primary">Tret1_26</name>
    <name evidence="11" type="ORF">FJT64_026148</name>
</gene>
<feature type="transmembrane region" description="Helical" evidence="9">
    <location>
        <begin position="184"/>
        <end position="204"/>
    </location>
</feature>
<feature type="compositionally biased region" description="Polar residues" evidence="8">
    <location>
        <begin position="1"/>
        <end position="18"/>
    </location>
</feature>
<keyword evidence="4" id="KW-0762">Sugar transport</keyword>
<evidence type="ECO:0000256" key="4">
    <source>
        <dbReference type="ARBA" id="ARBA00022597"/>
    </source>
</evidence>
<dbReference type="InterPro" id="IPR036259">
    <property type="entry name" value="MFS_trans_sf"/>
</dbReference>
<keyword evidence="5 9" id="KW-0812">Transmembrane</keyword>
<feature type="transmembrane region" description="Helical" evidence="9">
    <location>
        <begin position="463"/>
        <end position="485"/>
    </location>
</feature>
<feature type="transmembrane region" description="Helical" evidence="9">
    <location>
        <begin position="56"/>
        <end position="76"/>
    </location>
</feature>
<dbReference type="PROSITE" id="PS50850">
    <property type="entry name" value="MFS"/>
    <property type="match status" value="1"/>
</dbReference>
<keyword evidence="2" id="KW-0813">Transport</keyword>
<dbReference type="PROSITE" id="PS00217">
    <property type="entry name" value="SUGAR_TRANSPORT_2"/>
    <property type="match status" value="1"/>
</dbReference>
<dbReference type="OrthoDB" id="6355042at2759"/>
<feature type="transmembrane region" description="Helical" evidence="9">
    <location>
        <begin position="434"/>
        <end position="457"/>
    </location>
</feature>
<feature type="transmembrane region" description="Helical" evidence="9">
    <location>
        <begin position="96"/>
        <end position="114"/>
    </location>
</feature>
<feature type="domain" description="Major facilitator superfamily (MFS) profile" evidence="10">
    <location>
        <begin position="52"/>
        <end position="489"/>
    </location>
</feature>
<sequence length="513" mass="56235">MTRSADCPPSQQRTTETSFAEGEVTSAEDAWKEAEKEDDAQDNHDGLTGCQLLRQVFAGVMVAMISISVSSSSAAASMLPQLMSNESDITLTTLQGTWFATAHTLSGTVGLTLGGTAVHHLGPRRVLLLQALPTIAGWLMQALANGFPMLLIGRCLVGACTGLSLGAGQVYRGEMASPQIRGRLVCLGGLFSNIASVLCFVVGYLLPWRWVPATFLIVFLVPSALGMLLVPESPYWLMGKQRPEDARRSLLKLRGDPAVAERDLAIITESCKSRQKALTPRELAREMKKPSVLAPFLTVTALFFVRTMAGIITVLTYMVVIFRETGSALDAYQSSILLGCVRMFNSVCSALYVSDRFGRRPLLMLSGIGCAATTLCMAVFLFCRDAMPDWAGWQQISWVPLPLILMYIVFFDFGFARTGWIVHAELLPNRVRSALSLFIVLVHFISAFISVLTFPYIREAFGLGGVFCTFAFFSFIGLLITIFCIPETKNKRLETIEAFYTQRFGGHQHKGKG</sequence>
<feature type="compositionally biased region" description="Basic and acidic residues" evidence="8">
    <location>
        <begin position="29"/>
        <end position="45"/>
    </location>
</feature>